<reference evidence="1 2" key="1">
    <citation type="submission" date="2005-03" db="EMBL/GenBank/DDBJ databases">
        <title>Brevibacillus brevis strain 47, complete genome.</title>
        <authorList>
            <person name="Hosoyama A."/>
            <person name="Yamada R."/>
            <person name="Hongo Y."/>
            <person name="Terui Y."/>
            <person name="Ankai A."/>
            <person name="Masuyama W."/>
            <person name="Sekiguchi M."/>
            <person name="Takeda T."/>
            <person name="Asano K."/>
            <person name="Ohji S."/>
            <person name="Ichikawa N."/>
            <person name="Narita S."/>
            <person name="Aoki N."/>
            <person name="Miura H."/>
            <person name="Matsushita S."/>
            <person name="Sekigawa T."/>
            <person name="Yamagata H."/>
            <person name="Yoshikawa H."/>
            <person name="Udaka S."/>
            <person name="Tanikawa S."/>
            <person name="Fujita N."/>
        </authorList>
    </citation>
    <scope>NUCLEOTIDE SEQUENCE [LARGE SCALE GENOMIC DNA]</scope>
    <source>
        <strain evidence="2">47 / JCM 6285 / NBRC 100599</strain>
    </source>
</reference>
<evidence type="ECO:0000313" key="2">
    <source>
        <dbReference type="Proteomes" id="UP000001877"/>
    </source>
</evidence>
<dbReference type="AlphaFoldDB" id="C0ZFC1"/>
<organism evidence="1 2">
    <name type="scientific">Brevibacillus brevis (strain 47 / JCM 6285 / NBRC 100599)</name>
    <dbReference type="NCBI Taxonomy" id="358681"/>
    <lineage>
        <taxon>Bacteria</taxon>
        <taxon>Bacillati</taxon>
        <taxon>Bacillota</taxon>
        <taxon>Bacilli</taxon>
        <taxon>Bacillales</taxon>
        <taxon>Paenibacillaceae</taxon>
        <taxon>Brevibacillus</taxon>
    </lineage>
</organism>
<sequence length="46" mass="5750">MYQVIPQLVNERNHLKYMQINFFCLFRREQLSSLFHMVWKMGIVFI</sequence>
<dbReference type="Proteomes" id="UP000001877">
    <property type="component" value="Chromosome"/>
</dbReference>
<name>C0ZFC1_BREBN</name>
<dbReference type="KEGG" id="bbe:BBR47_35030"/>
<protein>
    <submittedName>
        <fullName evidence="1">Uncharacterized protein</fullName>
    </submittedName>
</protein>
<dbReference type="EMBL" id="AP008955">
    <property type="protein sequence ID" value="BAH44480.1"/>
    <property type="molecule type" value="Genomic_DNA"/>
</dbReference>
<accession>C0ZFC1</accession>
<gene>
    <name evidence="1" type="ordered locus">BBR47_35030</name>
</gene>
<proteinExistence type="predicted"/>
<keyword evidence="2" id="KW-1185">Reference proteome</keyword>
<dbReference type="HOGENOM" id="CLU_3180966_0_0_9"/>
<evidence type="ECO:0000313" key="1">
    <source>
        <dbReference type="EMBL" id="BAH44480.1"/>
    </source>
</evidence>